<protein>
    <recommendedName>
        <fullName evidence="2">DNA repair protein RecN</fullName>
    </recommendedName>
    <alternativeName>
        <fullName evidence="7">Recombination protein N</fullName>
    </alternativeName>
</protein>
<dbReference type="PIRSF" id="PIRSF003128">
    <property type="entry name" value="RecN"/>
    <property type="match status" value="1"/>
</dbReference>
<evidence type="ECO:0000256" key="3">
    <source>
        <dbReference type="ARBA" id="ARBA00022741"/>
    </source>
</evidence>
<evidence type="ECO:0000313" key="9">
    <source>
        <dbReference type="Proteomes" id="UP000776164"/>
    </source>
</evidence>
<dbReference type="CDD" id="cd03241">
    <property type="entry name" value="ABC_RecN"/>
    <property type="match status" value="1"/>
</dbReference>
<evidence type="ECO:0000313" key="8">
    <source>
        <dbReference type="EMBL" id="MBM7472566.1"/>
    </source>
</evidence>
<reference evidence="8 9" key="1">
    <citation type="submission" date="2021-01" db="EMBL/GenBank/DDBJ databases">
        <title>Sequencing the genomes of 1000 actinobacteria strains.</title>
        <authorList>
            <person name="Klenk H.-P."/>
        </authorList>
    </citation>
    <scope>NUCLEOTIDE SEQUENCE [LARGE SCALE GENOMIC DNA]</scope>
    <source>
        <strain evidence="8 9">DSM 13057</strain>
    </source>
</reference>
<dbReference type="SUPFAM" id="SSF52540">
    <property type="entry name" value="P-loop containing nucleoside triphosphate hydrolases"/>
    <property type="match status" value="1"/>
</dbReference>
<comment type="caution">
    <text evidence="8">The sequence shown here is derived from an EMBL/GenBank/DDBJ whole genome shotgun (WGS) entry which is preliminary data.</text>
</comment>
<name>A0ABS2L6Q4_9MICO</name>
<dbReference type="Gene3D" id="3.40.50.300">
    <property type="entry name" value="P-loop containing nucleotide triphosphate hydrolases"/>
    <property type="match status" value="2"/>
</dbReference>
<keyword evidence="5" id="KW-0067">ATP-binding</keyword>
<dbReference type="EMBL" id="JAFBBU010000001">
    <property type="protein sequence ID" value="MBM7472566.1"/>
    <property type="molecule type" value="Genomic_DNA"/>
</dbReference>
<evidence type="ECO:0000256" key="7">
    <source>
        <dbReference type="ARBA" id="ARBA00033408"/>
    </source>
</evidence>
<sequence>MRQTDVSAELDFSSTTPEPEVYPVRGVIDEITIRDLGVIAEAVLPLGPGFTAVTGETGAGKTMVVQALGLLMGERAVAGQVRVGRAQSWVEGRWRIPTVGPVADRVNDAGGQIDELGAGETGVDELGADGPRAGEPGPGRLGELILSRSVSGEGRSRAIVGGRSAPVGVLSELGERLVVVHGQSDQLRLRSSTQQRLALDRFAGAEFRALLEKYEAEFRGWQELRRERDELVSQREDRLREADALRTAVTEIELVGPESGEDVALAERASRLTNLEDLRVAAAGAREAVSSDELDGRPDTVSLLDSALRQLERVSAHDGALEPIVESLASASFLVAEISTQLSSYLAELDTDGGAELDDVQERRAELSVLARKYGPSLDDVIGFFASAGPRLLELDNDSDRIDELSAAVSEAESLVLDLAARLTAGRVRAAEQLSALVSGELAALAMGGSQLMVEVTEGVEPTPSGRDTVTFLLASHEGAEPRPLGKGASGGELSRIMLAIEVVLAATDPVPTFVFDEVDAGVGGASAIEIGRRLARLALGSQVIVVTHLAQVAAFATNHLSVVKDSEGAVTESSVQQLRGEERVAEMARLLSGLPDSESGLAHARELIELAAESRRQWQS</sequence>
<dbReference type="PANTHER" id="PTHR11059">
    <property type="entry name" value="DNA REPAIR PROTEIN RECN"/>
    <property type="match status" value="1"/>
</dbReference>
<evidence type="ECO:0000256" key="2">
    <source>
        <dbReference type="ARBA" id="ARBA00021315"/>
    </source>
</evidence>
<dbReference type="InterPro" id="IPR004604">
    <property type="entry name" value="DNA_recomb/repair_RecN"/>
</dbReference>
<keyword evidence="4" id="KW-0227">DNA damage</keyword>
<evidence type="ECO:0000256" key="1">
    <source>
        <dbReference type="ARBA" id="ARBA00009441"/>
    </source>
</evidence>
<proteinExistence type="inferred from homology"/>
<evidence type="ECO:0000256" key="4">
    <source>
        <dbReference type="ARBA" id="ARBA00022763"/>
    </source>
</evidence>
<keyword evidence="6" id="KW-0234">DNA repair</keyword>
<evidence type="ECO:0000256" key="5">
    <source>
        <dbReference type="ARBA" id="ARBA00022840"/>
    </source>
</evidence>
<organism evidence="8 9">
    <name type="scientific">Subtercola frigoramans</name>
    <dbReference type="NCBI Taxonomy" id="120298"/>
    <lineage>
        <taxon>Bacteria</taxon>
        <taxon>Bacillati</taxon>
        <taxon>Actinomycetota</taxon>
        <taxon>Actinomycetes</taxon>
        <taxon>Micrococcales</taxon>
        <taxon>Microbacteriaceae</taxon>
        <taxon>Subtercola</taxon>
    </lineage>
</organism>
<evidence type="ECO:0000256" key="6">
    <source>
        <dbReference type="ARBA" id="ARBA00023204"/>
    </source>
</evidence>
<dbReference type="Proteomes" id="UP000776164">
    <property type="component" value="Unassembled WGS sequence"/>
</dbReference>
<gene>
    <name evidence="8" type="ORF">JOE66_002200</name>
</gene>
<comment type="similarity">
    <text evidence="1">Belongs to the RecN family.</text>
</comment>
<accession>A0ABS2L6Q4</accession>
<dbReference type="InterPro" id="IPR027417">
    <property type="entry name" value="P-loop_NTPase"/>
</dbReference>
<dbReference type="PANTHER" id="PTHR11059:SF0">
    <property type="entry name" value="DNA REPAIR PROTEIN RECN"/>
    <property type="match status" value="1"/>
</dbReference>
<keyword evidence="3" id="KW-0547">Nucleotide-binding</keyword>
<keyword evidence="9" id="KW-1185">Reference proteome</keyword>